<sequence length="1425" mass="157780">MEEALELVRAKDTKERMAGVERLHQLLETSRKSLSSSDVTSLVDVCMDLLKDNNFRVSQGALQALDSAAILSGDHFKLHFNALVPAVVERLGDAKQPVRDAARRLLLTLMQVSSPTLIVERAGSYAWMHKSFRVREEFARTVTAAIGLFASTELPLQRAILPPILQLLNDPNPGVREAAASCIEEMSTQVGPHFADELQRHNLPPMMLKDINTRLERIEPKNRQVDGYTSNYMAPDFKPLSHTKKSSPKAKYSAREVSLFGGDGDVTEKPVDPIKVYSEKELTREFEKIASTFVPEKDWSIRIAAMQRVEGLVLGGAADYPCFRGLLKQLVGPLSTQLSDRRSSIVKQACHLLNFLSKELLGDFEACAEMFIPVLFKLVVITVLVIAESADNCIKTMLRNCKVSRVLPRVADCAKNDRNAVLRARCCEYALLILEHWPDAPEIQRSADLYEELIKCCVADAMSEVRSTARTLYRMFAKTWPERSRRLFLSFDAVIQRIINEEDGGMHRRHASPSLRDRSSHTLAPQASASYIPGYGTSAIVAMDKSATLSSGTSTSSGVLLSQAKHASTGSERSLESVLHASKQKVSAIESLLKGLDTSERRSSSLDLGVDPPSSRDPPFPFAVPASNNLTHALLVDTPLSTSKGNTHNGGLGLSDIIKQIKTSKDSTKLSYLGNFGNEPISMHSSYPTRRISEKQYERGFAEESIDVREPRRHINPHADRQYLDVQYRETNFRDSHSNSVPHFQRPLSRKSSAGRMSASRRSFDDSQIPLGDMSGYVEGPSSLSDALSGGLSSTSDWNARVSAFNYVRSLLQQGPRGIQEIIQSFEKVMKLFYQHLDDPHHKVAQAALSTLAELIPSCKKPFESYIERILPHVFSRLIDPKELVRQSCSTTLDIVGKTYVIDTLLPALLRSLDEQRSPKAKLAVIEFAIGSFNNHHSSSEGSFNIGILKLWFAKLTPLVHDKNVKLKEASITCIVSVYTHFDPTAVLNFILSLSVEEQNSLRRALKQYTPRIEVDLMNFLQNKKERQRSKTSYDPSDIIGTSSEEGYIGSSKKSNLFGRYSGGSIDSDGGRRWNSLQDSAYTTGSTGLPLSDDTQDNYLSMETSSNPTIPTKAMISKYGTNVTNETGTFTKQPETDEISSTMESTSTRLDINRIIDSDIGTDRGPSLDSSLCYPMAATLQISSAPETGPSIPQILHMICSGNDGSSIEKKCAALEQLVDVSVGNDQSIWNKFFNQILTAILEVLSDSESSMREHALSVIVEMLKNQKAAMEDSIEIVIEKLVHITKDAVPKVANEAEHCLTIVLSQYDPFRCLSVVVPALVTEDEKTLVTCINCLTKLVGRLSQDELMSQLPSFLPALFDAFGNQSADVRKTVVFCLVDIYIMLGKLFLPYLEGLNSTQLRLVTIYANRISQARTGTPIDGTQS</sequence>
<dbReference type="FunFam" id="1.25.10.10:FF:000580">
    <property type="entry name" value="Protein peg1"/>
    <property type="match status" value="1"/>
</dbReference>
<organism evidence="8 9">
    <name type="scientific">Cuscuta europaea</name>
    <name type="common">European dodder</name>
    <dbReference type="NCBI Taxonomy" id="41803"/>
    <lineage>
        <taxon>Eukaryota</taxon>
        <taxon>Viridiplantae</taxon>
        <taxon>Streptophyta</taxon>
        <taxon>Embryophyta</taxon>
        <taxon>Tracheophyta</taxon>
        <taxon>Spermatophyta</taxon>
        <taxon>Magnoliopsida</taxon>
        <taxon>eudicotyledons</taxon>
        <taxon>Gunneridae</taxon>
        <taxon>Pentapetalae</taxon>
        <taxon>asterids</taxon>
        <taxon>lamiids</taxon>
        <taxon>Solanales</taxon>
        <taxon>Convolvulaceae</taxon>
        <taxon>Cuscuteae</taxon>
        <taxon>Cuscuta</taxon>
        <taxon>Cuscuta subgen. Cuscuta</taxon>
    </lineage>
</organism>
<dbReference type="InterPro" id="IPR024395">
    <property type="entry name" value="CLASP_N_dom"/>
</dbReference>
<evidence type="ECO:0000256" key="5">
    <source>
        <dbReference type="PROSITE-ProRule" id="PRU00103"/>
    </source>
</evidence>
<feature type="region of interest" description="Disordered" evidence="6">
    <location>
        <begin position="1125"/>
        <end position="1145"/>
    </location>
</feature>
<feature type="region of interest" description="Disordered" evidence="6">
    <location>
        <begin position="734"/>
        <end position="776"/>
    </location>
</feature>
<feature type="domain" description="TOG" evidence="7">
    <location>
        <begin position="275"/>
        <end position="513"/>
    </location>
</feature>
<dbReference type="SUPFAM" id="SSF48371">
    <property type="entry name" value="ARM repeat"/>
    <property type="match status" value="2"/>
</dbReference>
<dbReference type="GO" id="GO:0005819">
    <property type="term" value="C:spindle"/>
    <property type="evidence" value="ECO:0007669"/>
    <property type="project" value="UniProtKB-ARBA"/>
</dbReference>
<keyword evidence="3" id="KW-0677">Repeat</keyword>
<gene>
    <name evidence="8" type="ORF">CEURO_LOCUS7718</name>
</gene>
<dbReference type="GO" id="GO:0000278">
    <property type="term" value="P:mitotic cell cycle"/>
    <property type="evidence" value="ECO:0007669"/>
    <property type="project" value="UniProtKB-ARBA"/>
</dbReference>
<dbReference type="EMBL" id="CAMAPE010000014">
    <property type="protein sequence ID" value="CAH9081062.1"/>
    <property type="molecule type" value="Genomic_DNA"/>
</dbReference>
<evidence type="ECO:0000256" key="3">
    <source>
        <dbReference type="ARBA" id="ARBA00022737"/>
    </source>
</evidence>
<evidence type="ECO:0000256" key="4">
    <source>
        <dbReference type="ARBA" id="ARBA00023212"/>
    </source>
</evidence>
<dbReference type="InterPro" id="IPR011989">
    <property type="entry name" value="ARM-like"/>
</dbReference>
<dbReference type="SMART" id="SM01349">
    <property type="entry name" value="TOG"/>
    <property type="match status" value="4"/>
</dbReference>
<evidence type="ECO:0000313" key="9">
    <source>
        <dbReference type="Proteomes" id="UP001152484"/>
    </source>
</evidence>
<feature type="domain" description="TOG" evidence="7">
    <location>
        <begin position="3"/>
        <end position="224"/>
    </location>
</feature>
<dbReference type="InterPro" id="IPR048491">
    <property type="entry name" value="XMAP215_CLASP_TOG"/>
</dbReference>
<comment type="subcellular location">
    <subcellularLocation>
        <location evidence="1">Cytoplasm</location>
        <location evidence="1">Cytoskeleton</location>
    </subcellularLocation>
</comment>
<proteinExistence type="predicted"/>
<comment type="caution">
    <text evidence="8">The sequence shown here is derived from an EMBL/GenBank/DDBJ whole genome shotgun (WGS) entry which is preliminary data.</text>
</comment>
<evidence type="ECO:0000256" key="2">
    <source>
        <dbReference type="ARBA" id="ARBA00022490"/>
    </source>
</evidence>
<dbReference type="OrthoDB" id="46159at2759"/>
<evidence type="ECO:0000256" key="1">
    <source>
        <dbReference type="ARBA" id="ARBA00004245"/>
    </source>
</evidence>
<evidence type="ECO:0000313" key="8">
    <source>
        <dbReference type="EMBL" id="CAH9081062.1"/>
    </source>
</evidence>
<dbReference type="PANTHER" id="PTHR21567:SF9">
    <property type="entry name" value="CLIP-ASSOCIATING PROTEIN"/>
    <property type="match status" value="1"/>
</dbReference>
<dbReference type="Proteomes" id="UP001152484">
    <property type="component" value="Unassembled WGS sequence"/>
</dbReference>
<dbReference type="PANTHER" id="PTHR21567">
    <property type="entry name" value="CLASP"/>
    <property type="match status" value="1"/>
</dbReference>
<dbReference type="GO" id="GO:0005881">
    <property type="term" value="C:cytoplasmic microtubule"/>
    <property type="evidence" value="ECO:0007669"/>
    <property type="project" value="TreeGrafter"/>
</dbReference>
<dbReference type="InterPro" id="IPR034085">
    <property type="entry name" value="TOG"/>
</dbReference>
<dbReference type="PROSITE" id="PS50077">
    <property type="entry name" value="HEAT_REPEAT"/>
    <property type="match status" value="2"/>
</dbReference>
<dbReference type="Gene3D" id="1.25.10.10">
    <property type="entry name" value="Leucine-rich Repeat Variant"/>
    <property type="match status" value="4"/>
</dbReference>
<feature type="domain" description="TOG" evidence="7">
    <location>
        <begin position="1181"/>
        <end position="1417"/>
    </location>
</feature>
<dbReference type="Pfam" id="PF21041">
    <property type="entry name" value="XMAP215_CLASP_TOG"/>
    <property type="match status" value="2"/>
</dbReference>
<dbReference type="GO" id="GO:0031110">
    <property type="term" value="P:regulation of microtubule polymerization or depolymerization"/>
    <property type="evidence" value="ECO:0007669"/>
    <property type="project" value="UniProtKB-ARBA"/>
</dbReference>
<dbReference type="InterPro" id="IPR016024">
    <property type="entry name" value="ARM-type_fold"/>
</dbReference>
<dbReference type="Pfam" id="PF12348">
    <property type="entry name" value="CLASP_N"/>
    <property type="match status" value="2"/>
</dbReference>
<keyword evidence="9" id="KW-1185">Reference proteome</keyword>
<keyword evidence="2" id="KW-0963">Cytoplasm</keyword>
<dbReference type="GO" id="GO:0000226">
    <property type="term" value="P:microtubule cytoskeleton organization"/>
    <property type="evidence" value="ECO:0007669"/>
    <property type="project" value="TreeGrafter"/>
</dbReference>
<dbReference type="InterPro" id="IPR021133">
    <property type="entry name" value="HEAT_type_2"/>
</dbReference>
<evidence type="ECO:0000259" key="7">
    <source>
        <dbReference type="SMART" id="SM01349"/>
    </source>
</evidence>
<feature type="repeat" description="HEAT" evidence="5">
    <location>
        <begin position="160"/>
        <end position="198"/>
    </location>
</feature>
<reference evidence="8" key="1">
    <citation type="submission" date="2022-07" db="EMBL/GenBank/DDBJ databases">
        <authorList>
            <person name="Macas J."/>
            <person name="Novak P."/>
            <person name="Neumann P."/>
        </authorList>
    </citation>
    <scope>NUCLEOTIDE SEQUENCE</scope>
</reference>
<protein>
    <recommendedName>
        <fullName evidence="7">TOG domain-containing protein</fullName>
    </recommendedName>
</protein>
<feature type="compositionally biased region" description="Low complexity" evidence="6">
    <location>
        <begin position="750"/>
        <end position="761"/>
    </location>
</feature>
<dbReference type="GO" id="GO:1902903">
    <property type="term" value="P:regulation of supramolecular fiber organization"/>
    <property type="evidence" value="ECO:0007669"/>
    <property type="project" value="UniProtKB-ARBA"/>
</dbReference>
<accession>A0A9P0YZA0</accession>
<name>A0A9P0YZA0_CUSEU</name>
<keyword evidence="4" id="KW-0206">Cytoskeleton</keyword>
<evidence type="ECO:0000256" key="6">
    <source>
        <dbReference type="SAM" id="MobiDB-lite"/>
    </source>
</evidence>
<feature type="domain" description="TOG" evidence="7">
    <location>
        <begin position="773"/>
        <end position="1023"/>
    </location>
</feature>
<dbReference type="GO" id="GO:0008017">
    <property type="term" value="F:microtubule binding"/>
    <property type="evidence" value="ECO:0007669"/>
    <property type="project" value="TreeGrafter"/>
</dbReference>
<feature type="repeat" description="HEAT" evidence="5">
    <location>
        <begin position="83"/>
        <end position="121"/>
    </location>
</feature>